<dbReference type="AlphaFoldDB" id="A0AA88U7R5"/>
<name>A0AA88U7R5_9ASTE</name>
<dbReference type="InterPro" id="IPR007541">
    <property type="entry name" value="Uncharacterised_BSP"/>
</dbReference>
<evidence type="ECO:0000313" key="2">
    <source>
        <dbReference type="Proteomes" id="UP001187471"/>
    </source>
</evidence>
<reference evidence="1" key="1">
    <citation type="submission" date="2022-12" db="EMBL/GenBank/DDBJ databases">
        <title>Draft genome assemblies for two species of Escallonia (Escalloniales).</title>
        <authorList>
            <person name="Chanderbali A."/>
            <person name="Dervinis C."/>
            <person name="Anghel I."/>
            <person name="Soltis D."/>
            <person name="Soltis P."/>
            <person name="Zapata F."/>
        </authorList>
    </citation>
    <scope>NUCLEOTIDE SEQUENCE</scope>
    <source>
        <strain evidence="1">UCBG92.1500</strain>
        <tissue evidence="1">Leaf</tissue>
    </source>
</reference>
<organism evidence="1 2">
    <name type="scientific">Escallonia rubra</name>
    <dbReference type="NCBI Taxonomy" id="112253"/>
    <lineage>
        <taxon>Eukaryota</taxon>
        <taxon>Viridiplantae</taxon>
        <taxon>Streptophyta</taxon>
        <taxon>Embryophyta</taxon>
        <taxon>Tracheophyta</taxon>
        <taxon>Spermatophyta</taxon>
        <taxon>Magnoliopsida</taxon>
        <taxon>eudicotyledons</taxon>
        <taxon>Gunneridae</taxon>
        <taxon>Pentapetalae</taxon>
        <taxon>asterids</taxon>
        <taxon>campanulids</taxon>
        <taxon>Escalloniales</taxon>
        <taxon>Escalloniaceae</taxon>
        <taxon>Escallonia</taxon>
    </lineage>
</organism>
<dbReference type="Pfam" id="PF04450">
    <property type="entry name" value="BSP"/>
    <property type="match status" value="1"/>
</dbReference>
<dbReference type="Proteomes" id="UP001187471">
    <property type="component" value="Unassembled WGS sequence"/>
</dbReference>
<evidence type="ECO:0000313" key="1">
    <source>
        <dbReference type="EMBL" id="KAK2974474.1"/>
    </source>
</evidence>
<sequence>MQGDELRMAFTALTYHEMSHVFQPSRNYTAPGSLTEGIADYMVLRANLNETGKPVNQLKPSMSPERRPEYITLHALQVHCTNINQVVGNVNKSFKSIILRDDHLDDCSILLVGRGRLLEDVPYELVYDSHYIFGEWDTDILIEADSTKGIWCVVFDFIFDATSAMQSSQGQ</sequence>
<comment type="caution">
    <text evidence="1">The sequence shown here is derived from an EMBL/GenBank/DDBJ whole genome shotgun (WGS) entry which is preliminary data.</text>
</comment>
<keyword evidence="2" id="KW-1185">Reference proteome</keyword>
<dbReference type="EMBL" id="JAVXUO010002312">
    <property type="protein sequence ID" value="KAK2974474.1"/>
    <property type="molecule type" value="Genomic_DNA"/>
</dbReference>
<gene>
    <name evidence="1" type="ORF">RJ640_018639</name>
</gene>
<protein>
    <submittedName>
        <fullName evidence="1">Uncharacterized protein</fullName>
    </submittedName>
</protein>
<accession>A0AA88U7R5</accession>
<proteinExistence type="predicted"/>